<keyword evidence="2" id="KW-1185">Reference proteome</keyword>
<dbReference type="Proteomes" id="UP001364695">
    <property type="component" value="Unassembled WGS sequence"/>
</dbReference>
<evidence type="ECO:0000313" key="2">
    <source>
        <dbReference type="Proteomes" id="UP001364695"/>
    </source>
</evidence>
<dbReference type="EMBL" id="JAWDIE010000017">
    <property type="protein sequence ID" value="MEJ7138963.1"/>
    <property type="molecule type" value="Genomic_DNA"/>
</dbReference>
<accession>A0ACC6P419</accession>
<keyword evidence="1" id="KW-0378">Hydrolase</keyword>
<evidence type="ECO:0000313" key="1">
    <source>
        <dbReference type="EMBL" id="MEJ7138963.1"/>
    </source>
</evidence>
<comment type="caution">
    <text evidence="1">The sequence shown here is derived from an EMBL/GenBank/DDBJ whole genome shotgun (WGS) entry which is preliminary data.</text>
</comment>
<name>A0ACC6P419_9BURK</name>
<reference evidence="1" key="1">
    <citation type="submission" date="2023-10" db="EMBL/GenBank/DDBJ databases">
        <title>Amphibacter perezi, gen. nov., sp. nov. a novel taxa of the family Comamonadaceae, class Betaproteobacteria isolated from the skin microbiota of Pelophylax perezi from different populations.</title>
        <authorList>
            <person name="Costa S."/>
            <person name="Proenca D.N."/>
            <person name="Lopes I."/>
            <person name="Morais P.V."/>
        </authorList>
    </citation>
    <scope>NUCLEOTIDE SEQUENCE</scope>
    <source>
        <strain evidence="1">SL12-8</strain>
    </source>
</reference>
<sequence length="248" mass="26135">MATEAGSASASSRAVPVRIGISTYPVNPDDRYTLPAAYVAAVVRAGGTPLLLPPVGAAHAAVWLDGLDGLVLAGGGDIDPERYQGRGHDTIYNLSAERDSTELALARLALDGQLPTLAVCRGLQIINTLLGGSLHPHLPDVVGEATLHRAPPRDPVPHAVRVEAGSGLAALIGEQVETASWHHQAVDRLADGLTAVAWAPDGVIEAVESAQHPQLMAVQWHPELTADIDSSQQRLFDQLVAWARTRRA</sequence>
<protein>
    <submittedName>
        <fullName evidence="1">Gamma-glutamyl-gamma-aminobutyrate hydrolase family protein</fullName>
    </submittedName>
</protein>
<proteinExistence type="predicted"/>
<gene>
    <name evidence="1" type="ORF">RV045_11065</name>
</gene>
<organism evidence="1 2">
    <name type="scientific">Amphibiibacter pelophylacis</name>
    <dbReference type="NCBI Taxonomy" id="1799477"/>
    <lineage>
        <taxon>Bacteria</taxon>
        <taxon>Pseudomonadati</taxon>
        <taxon>Pseudomonadota</taxon>
        <taxon>Betaproteobacteria</taxon>
        <taxon>Burkholderiales</taxon>
        <taxon>Sphaerotilaceae</taxon>
        <taxon>Amphibiibacter</taxon>
    </lineage>
</organism>